<proteinExistence type="predicted"/>
<feature type="domain" description="AB hydrolase-1" evidence="2">
    <location>
        <begin position="42"/>
        <end position="160"/>
    </location>
</feature>
<dbReference type="GO" id="GO:0016787">
    <property type="term" value="F:hydrolase activity"/>
    <property type="evidence" value="ECO:0007669"/>
    <property type="project" value="UniProtKB-KW"/>
</dbReference>
<dbReference type="Gene3D" id="3.40.50.1820">
    <property type="entry name" value="alpha/beta hydrolase"/>
    <property type="match status" value="1"/>
</dbReference>
<accession>A0ABV6DVZ4</accession>
<dbReference type="InterPro" id="IPR029058">
    <property type="entry name" value="AB_hydrolase_fold"/>
</dbReference>
<keyword evidence="4" id="KW-1185">Reference proteome</keyword>
<reference evidence="3 4" key="1">
    <citation type="submission" date="2024-09" db="EMBL/GenBank/DDBJ databases">
        <authorList>
            <person name="Sun Q."/>
            <person name="Mori K."/>
        </authorList>
    </citation>
    <scope>NUCLEOTIDE SEQUENCE [LARGE SCALE GENOMIC DNA]</scope>
    <source>
        <strain evidence="3 4">CCM 8654</strain>
    </source>
</reference>
<dbReference type="PRINTS" id="PR00412">
    <property type="entry name" value="EPOXHYDRLASE"/>
</dbReference>
<dbReference type="EMBL" id="JBHLXH010000001">
    <property type="protein sequence ID" value="MFC0220897.1"/>
    <property type="molecule type" value="Genomic_DNA"/>
</dbReference>
<evidence type="ECO:0000256" key="1">
    <source>
        <dbReference type="ARBA" id="ARBA00022801"/>
    </source>
</evidence>
<evidence type="ECO:0000313" key="4">
    <source>
        <dbReference type="Proteomes" id="UP001589698"/>
    </source>
</evidence>
<dbReference type="Proteomes" id="UP001589698">
    <property type="component" value="Unassembled WGS sequence"/>
</dbReference>
<gene>
    <name evidence="3" type="ORF">ACFFJG_00285</name>
</gene>
<organism evidence="3 4">
    <name type="scientific">Nocardioides zeicaulis</name>
    <dbReference type="NCBI Taxonomy" id="1776857"/>
    <lineage>
        <taxon>Bacteria</taxon>
        <taxon>Bacillati</taxon>
        <taxon>Actinomycetota</taxon>
        <taxon>Actinomycetes</taxon>
        <taxon>Propionibacteriales</taxon>
        <taxon>Nocardioidaceae</taxon>
        <taxon>Nocardioides</taxon>
    </lineage>
</organism>
<dbReference type="InterPro" id="IPR000073">
    <property type="entry name" value="AB_hydrolase_1"/>
</dbReference>
<protein>
    <submittedName>
        <fullName evidence="3">Alpha/beta fold hydrolase</fullName>
    </submittedName>
</protein>
<dbReference type="InterPro" id="IPR000639">
    <property type="entry name" value="Epox_hydrolase-like"/>
</dbReference>
<sequence>MTPSLSAHHPDESGARLFRRSRTVRGDGVDLAVHELGDRERPTVVLVHGWPDTHRVWQQVADRLAWTCHVVLYDTRARGASRTHSPGADVSLPALACDLRDVLDATSPTAPAHVVGHDWGSVQAWEAVCEAWAPGRIASFTSLSGPNLDHVGAWVRGLARRPSPTGLVGALGQAVSSSYVAGLVSPVAPPLLRAAGAHDAARGLAYYRANLLHGLRPDAHPRERRTDVPVLQVELTRDPAIRRASLTASDPWCSDLRRTTLRVGHWAPRTHPDLVVREVLDQVAEVTRRR</sequence>
<dbReference type="RefSeq" id="WP_378516614.1">
    <property type="nucleotide sequence ID" value="NZ_CBCSDI010000079.1"/>
</dbReference>
<comment type="caution">
    <text evidence="3">The sequence shown here is derived from an EMBL/GenBank/DDBJ whole genome shotgun (WGS) entry which is preliminary data.</text>
</comment>
<name>A0ABV6DVZ4_9ACTN</name>
<keyword evidence="1 3" id="KW-0378">Hydrolase</keyword>
<evidence type="ECO:0000313" key="3">
    <source>
        <dbReference type="EMBL" id="MFC0220897.1"/>
    </source>
</evidence>
<dbReference type="Pfam" id="PF00561">
    <property type="entry name" value="Abhydrolase_1"/>
    <property type="match status" value="1"/>
</dbReference>
<dbReference type="SUPFAM" id="SSF53474">
    <property type="entry name" value="alpha/beta-Hydrolases"/>
    <property type="match status" value="1"/>
</dbReference>
<dbReference type="PANTHER" id="PTHR43329">
    <property type="entry name" value="EPOXIDE HYDROLASE"/>
    <property type="match status" value="1"/>
</dbReference>
<evidence type="ECO:0000259" key="2">
    <source>
        <dbReference type="Pfam" id="PF00561"/>
    </source>
</evidence>